<evidence type="ECO:0000313" key="10">
    <source>
        <dbReference type="EMBL" id="UZF88804.1"/>
    </source>
</evidence>
<keyword evidence="3" id="KW-1003">Cell membrane</keyword>
<evidence type="ECO:0000256" key="1">
    <source>
        <dbReference type="ARBA" id="ARBA00004651"/>
    </source>
</evidence>
<dbReference type="PANTHER" id="PTHR11795:SF451">
    <property type="entry name" value="ABC TRANSPORTER PERMEASE PROTEIN"/>
    <property type="match status" value="1"/>
</dbReference>
<dbReference type="Pfam" id="PF02653">
    <property type="entry name" value="BPD_transp_2"/>
    <property type="match status" value="1"/>
</dbReference>
<dbReference type="AlphaFoldDB" id="A0A9E7ZR55"/>
<dbReference type="InterPro" id="IPR001851">
    <property type="entry name" value="ABC_transp_permease"/>
</dbReference>
<dbReference type="PANTHER" id="PTHR11795">
    <property type="entry name" value="BRANCHED-CHAIN AMINO ACID TRANSPORT SYSTEM PERMEASE PROTEIN LIVH"/>
    <property type="match status" value="1"/>
</dbReference>
<name>A0A9E7ZR55_9HYPH</name>
<comment type="similarity">
    <text evidence="8">Belongs to the binding-protein-dependent transport system permease family. LivHM subfamily.</text>
</comment>
<evidence type="ECO:0000256" key="3">
    <source>
        <dbReference type="ARBA" id="ARBA00022475"/>
    </source>
</evidence>
<comment type="subcellular location">
    <subcellularLocation>
        <location evidence="1">Cell membrane</location>
        <topology evidence="1">Multi-pass membrane protein</topology>
    </subcellularLocation>
</comment>
<feature type="transmembrane region" description="Helical" evidence="9">
    <location>
        <begin position="151"/>
        <end position="181"/>
    </location>
</feature>
<feature type="transmembrane region" description="Helical" evidence="9">
    <location>
        <begin position="80"/>
        <end position="101"/>
    </location>
</feature>
<keyword evidence="7 9" id="KW-0472">Membrane</keyword>
<evidence type="ECO:0000256" key="7">
    <source>
        <dbReference type="ARBA" id="ARBA00023136"/>
    </source>
</evidence>
<accession>A0A9E7ZR55</accession>
<evidence type="ECO:0000256" key="5">
    <source>
        <dbReference type="ARBA" id="ARBA00022970"/>
    </source>
</evidence>
<feature type="transmembrane region" description="Helical" evidence="9">
    <location>
        <begin position="55"/>
        <end position="74"/>
    </location>
</feature>
<gene>
    <name evidence="10" type="ORF">NWE54_08450</name>
</gene>
<dbReference type="EMBL" id="CP102774">
    <property type="protein sequence ID" value="UZF88804.1"/>
    <property type="molecule type" value="Genomic_DNA"/>
</dbReference>
<evidence type="ECO:0000256" key="9">
    <source>
        <dbReference type="SAM" id="Phobius"/>
    </source>
</evidence>
<dbReference type="GO" id="GO:0022857">
    <property type="term" value="F:transmembrane transporter activity"/>
    <property type="evidence" value="ECO:0007669"/>
    <property type="project" value="InterPro"/>
</dbReference>
<dbReference type="InterPro" id="IPR052157">
    <property type="entry name" value="BCAA_transport_permease"/>
</dbReference>
<evidence type="ECO:0000256" key="6">
    <source>
        <dbReference type="ARBA" id="ARBA00022989"/>
    </source>
</evidence>
<organism evidence="10">
    <name type="scientific">Bosea sp. NBC_00436</name>
    <dbReference type="NCBI Taxonomy" id="2969620"/>
    <lineage>
        <taxon>Bacteria</taxon>
        <taxon>Pseudomonadati</taxon>
        <taxon>Pseudomonadota</taxon>
        <taxon>Alphaproteobacteria</taxon>
        <taxon>Hyphomicrobiales</taxon>
        <taxon>Boseaceae</taxon>
        <taxon>Bosea</taxon>
    </lineage>
</organism>
<dbReference type="GO" id="GO:0005886">
    <property type="term" value="C:plasma membrane"/>
    <property type="evidence" value="ECO:0007669"/>
    <property type="project" value="UniProtKB-SubCell"/>
</dbReference>
<proteinExistence type="inferred from homology"/>
<dbReference type="CDD" id="cd06582">
    <property type="entry name" value="TM_PBP1_LivH_like"/>
    <property type="match status" value="1"/>
</dbReference>
<dbReference type="GO" id="GO:0006865">
    <property type="term" value="P:amino acid transport"/>
    <property type="evidence" value="ECO:0007669"/>
    <property type="project" value="UniProtKB-KW"/>
</dbReference>
<sequence>MPPPFPDLSIGPDMDLQLALIFLQQGIASGLVSGSVYALLALAIVVIFKTSDVPNFAQGEVFMAAGYVALYLFVFQKMPIWVVLPATLVVAFLAMALFRRFVLDQVAKSAKDLVYLVIATLGLSYVLKGLVRRTGFGDTPRSFPALVPTDSVMIGQASVTLLDLAIFGTAVTVMAAFFWMFNYTKTGRAMRAVGMNPKAAQLVGVDLRRCHMLIWGLSGVISAIAALLISPKILMTADMGSIVMLAFAAAIVGGFSSLPGAVVGGFVIGIVENMVGLFISSRAIVLAPFLAILIVLVLRPQGLFGGKLTIKKV</sequence>
<keyword evidence="2" id="KW-0813">Transport</keyword>
<evidence type="ECO:0000256" key="8">
    <source>
        <dbReference type="ARBA" id="ARBA00037998"/>
    </source>
</evidence>
<feature type="transmembrane region" description="Helical" evidence="9">
    <location>
        <begin position="275"/>
        <end position="298"/>
    </location>
</feature>
<reference evidence="10" key="1">
    <citation type="submission" date="2022-08" db="EMBL/GenBank/DDBJ databases">
        <title>Complete Genome Sequences of 2 Bosea sp. soil isolates.</title>
        <authorList>
            <person name="Alvarez Arevalo M."/>
            <person name="Sterndorff E.B."/>
            <person name="Faurdal D."/>
            <person name="Joergensen T.S."/>
            <person name="Weber T."/>
        </authorList>
    </citation>
    <scope>NUCLEOTIDE SEQUENCE</scope>
    <source>
        <strain evidence="10">NBC_00436</strain>
    </source>
</reference>
<protein>
    <submittedName>
        <fullName evidence="10">Branched-chain amino acid ABC transporter permease</fullName>
    </submittedName>
</protein>
<evidence type="ECO:0000256" key="2">
    <source>
        <dbReference type="ARBA" id="ARBA00022448"/>
    </source>
</evidence>
<feature type="transmembrane region" description="Helical" evidence="9">
    <location>
        <begin position="113"/>
        <end position="131"/>
    </location>
</feature>
<feature type="transmembrane region" description="Helical" evidence="9">
    <location>
        <begin position="212"/>
        <end position="230"/>
    </location>
</feature>
<keyword evidence="4 9" id="KW-0812">Transmembrane</keyword>
<keyword evidence="5" id="KW-0029">Amino-acid transport</keyword>
<keyword evidence="6 9" id="KW-1133">Transmembrane helix</keyword>
<feature type="transmembrane region" description="Helical" evidence="9">
    <location>
        <begin position="20"/>
        <end position="48"/>
    </location>
</feature>
<feature type="transmembrane region" description="Helical" evidence="9">
    <location>
        <begin position="242"/>
        <end position="268"/>
    </location>
</feature>
<evidence type="ECO:0000256" key="4">
    <source>
        <dbReference type="ARBA" id="ARBA00022692"/>
    </source>
</evidence>